<comment type="caution">
    <text evidence="1">The sequence shown here is derived from an EMBL/GenBank/DDBJ whole genome shotgun (WGS) entry which is preliminary data.</text>
</comment>
<gene>
    <name evidence="1" type="ORF">FVB9532_03542</name>
</gene>
<name>A0AC61YCX7_9FLAO</name>
<keyword evidence="2" id="KW-1185">Reference proteome</keyword>
<dbReference type="Proteomes" id="UP000356253">
    <property type="component" value="Unassembled WGS sequence"/>
</dbReference>
<dbReference type="EMBL" id="CABVMM010000016">
    <property type="protein sequence ID" value="VVV02244.1"/>
    <property type="molecule type" value="Genomic_DNA"/>
</dbReference>
<accession>A0AC61YCX7</accession>
<organism evidence="1 2">
    <name type="scientific">Mesonia oceanica</name>
    <dbReference type="NCBI Taxonomy" id="2687242"/>
    <lineage>
        <taxon>Bacteria</taxon>
        <taxon>Pseudomonadati</taxon>
        <taxon>Bacteroidota</taxon>
        <taxon>Flavobacteriia</taxon>
        <taxon>Flavobacteriales</taxon>
        <taxon>Flavobacteriaceae</taxon>
        <taxon>Mesonia</taxon>
    </lineage>
</organism>
<reference evidence="1" key="1">
    <citation type="submission" date="2019-09" db="EMBL/GenBank/DDBJ databases">
        <authorList>
            <person name="Rodrigo-Torres L."/>
            <person name="Arahal R. D."/>
            <person name="Lucena T."/>
        </authorList>
    </citation>
    <scope>NUCLEOTIDE SEQUENCE</scope>
    <source>
        <strain evidence="1">ISS653</strain>
    </source>
</reference>
<evidence type="ECO:0000313" key="2">
    <source>
        <dbReference type="Proteomes" id="UP000356253"/>
    </source>
</evidence>
<proteinExistence type="predicted"/>
<evidence type="ECO:0000313" key="1">
    <source>
        <dbReference type="EMBL" id="VVV02244.1"/>
    </source>
</evidence>
<sequence length="235" mass="27697">MNTFRLSTQEKSITVFGFEYSYVILGCFTTQRTDKFVISIPYKNIEMTGQLLQKVNSIVKLTEAEEKVFSHYWTEKALQKGAYLLRNGRVCKTDNFVVKGALKAYFINPKSGKEEILYFAIEDWWATDMHSFQQQTPSIYNIQAVEDTQLLQISYESFQKLLEELPQLERFFRIILERYLGALQQKIIFNQVLDAQERYVDFQNRYPLISARFPNYLIASYLNMSAEFLSRIRNS</sequence>
<protein>
    <submittedName>
        <fullName evidence="1">Uncharacterized protein</fullName>
    </submittedName>
</protein>